<keyword evidence="4" id="KW-0862">Zinc</keyword>
<evidence type="ECO:0000256" key="3">
    <source>
        <dbReference type="ARBA" id="ARBA00022771"/>
    </source>
</evidence>
<dbReference type="InterPro" id="IPR052035">
    <property type="entry name" value="ZnF_BED_domain_contain"/>
</dbReference>
<protein>
    <recommendedName>
        <fullName evidence="7">HAT C-terminal dimerisation domain-containing protein</fullName>
    </recommendedName>
</protein>
<organism evidence="8 9">
    <name type="scientific">Marasmius crinis-equi</name>
    <dbReference type="NCBI Taxonomy" id="585013"/>
    <lineage>
        <taxon>Eukaryota</taxon>
        <taxon>Fungi</taxon>
        <taxon>Dikarya</taxon>
        <taxon>Basidiomycota</taxon>
        <taxon>Agaricomycotina</taxon>
        <taxon>Agaricomycetes</taxon>
        <taxon>Agaricomycetidae</taxon>
        <taxon>Agaricales</taxon>
        <taxon>Marasmiineae</taxon>
        <taxon>Marasmiaceae</taxon>
        <taxon>Marasmius</taxon>
    </lineage>
</organism>
<evidence type="ECO:0000256" key="1">
    <source>
        <dbReference type="ARBA" id="ARBA00004123"/>
    </source>
</evidence>
<keyword evidence="9" id="KW-1185">Reference proteome</keyword>
<comment type="caution">
    <text evidence="8">The sequence shown here is derived from an EMBL/GenBank/DDBJ whole genome shotgun (WGS) entry which is preliminary data.</text>
</comment>
<keyword evidence="5" id="KW-0539">Nucleus</keyword>
<dbReference type="SUPFAM" id="SSF53098">
    <property type="entry name" value="Ribonuclease H-like"/>
    <property type="match status" value="1"/>
</dbReference>
<feature type="compositionally biased region" description="Low complexity" evidence="6">
    <location>
        <begin position="155"/>
        <end position="171"/>
    </location>
</feature>
<feature type="region of interest" description="Disordered" evidence="6">
    <location>
        <begin position="1"/>
        <end position="51"/>
    </location>
</feature>
<accession>A0ABR3F024</accession>
<feature type="region of interest" description="Disordered" evidence="6">
    <location>
        <begin position="97"/>
        <end position="183"/>
    </location>
</feature>
<feature type="domain" description="HAT C-terminal dimerisation" evidence="7">
    <location>
        <begin position="619"/>
        <end position="696"/>
    </location>
</feature>
<evidence type="ECO:0000259" key="7">
    <source>
        <dbReference type="Pfam" id="PF05699"/>
    </source>
</evidence>
<sequence length="757" mass="86114">MASPSTPFQNAFQHSFPSTPNTNRRLNSDEQNTPTSNHQHPSNFYLHPQYNHPQYPYAYYGQISPNSYPHPPFPNPPVPSGQERPVLGTLGVLSVPNDNFVPYQTPPQSVSRANDPSSATSNKRPRTATKNVANKRRKTNAPSSIPQPAVPGVGPSQSASTAPLTSATPSTENLGSKIEEHRESRTKGATDVWFFFEGVNVLRVGWEGGTPPPPIDDNPESEKRPSPKQYQHLLCRLCDREDWSTYKNTDGQSSTLRDHLKREHLVVWKNTVKTRKLKGWETIDSTAPDESQSESEPFCKEGFYTRLIRFLAVYDEAINLVECPEFRELLEYVGGDKFDTVSIPHRNQVFDLIIEQFRKEYTKMIEEMKNSIGRVSFTSDVWSRQTLTGHMAVTGHWMAYDSRDQEREVLNDVRDVLYYPHAVQELVSAERTPTLPIVIPLYEDLLTMFRCLKEPDNHPKLSHAIDAAIHKLELYFEKARQTKVYTLAVAINPAYKFEYMQKNWTTEEVAHARECLRNAMLDFKRAERPKQPSAVIANVVNVSAPSPSHASRAQKSGMAHLKGLLRTLSKTSVTSSSSDTSSDSPAETTTSGQPPQMTEEELDRRDLVEVDKELLDWESETVEDDEDDGFDLLQYWDERRSKKTFPLIFKVAMDVLPAQASAVPCERVFSSAKDTDTDKRSRLSGEMFEKLQVLKHRYKEMRFLDTLLLDRDTMVEVVDLDTKVIDDMITQGRVQELHDIFAHSTRLEKLTNTTPHV</sequence>
<feature type="compositionally biased region" description="Basic residues" evidence="6">
    <location>
        <begin position="123"/>
        <end position="139"/>
    </location>
</feature>
<dbReference type="EMBL" id="JBAHYK010001326">
    <property type="protein sequence ID" value="KAL0568490.1"/>
    <property type="molecule type" value="Genomic_DNA"/>
</dbReference>
<feature type="region of interest" description="Disordered" evidence="6">
    <location>
        <begin position="207"/>
        <end position="226"/>
    </location>
</feature>
<name>A0ABR3F024_9AGAR</name>
<dbReference type="Pfam" id="PF05699">
    <property type="entry name" value="Dimer_Tnp_hAT"/>
    <property type="match status" value="1"/>
</dbReference>
<evidence type="ECO:0000313" key="8">
    <source>
        <dbReference type="EMBL" id="KAL0568490.1"/>
    </source>
</evidence>
<comment type="subcellular location">
    <subcellularLocation>
        <location evidence="1">Nucleus</location>
    </subcellularLocation>
</comment>
<gene>
    <name evidence="8" type="ORF">V5O48_013490</name>
</gene>
<feature type="region of interest" description="Disordered" evidence="6">
    <location>
        <begin position="569"/>
        <end position="605"/>
    </location>
</feature>
<evidence type="ECO:0000256" key="5">
    <source>
        <dbReference type="ARBA" id="ARBA00023242"/>
    </source>
</evidence>
<evidence type="ECO:0000256" key="4">
    <source>
        <dbReference type="ARBA" id="ARBA00022833"/>
    </source>
</evidence>
<feature type="compositionally biased region" description="Low complexity" evidence="6">
    <location>
        <begin position="569"/>
        <end position="591"/>
    </location>
</feature>
<dbReference type="PANTHER" id="PTHR46481">
    <property type="entry name" value="ZINC FINGER BED DOMAIN-CONTAINING PROTEIN 4"/>
    <property type="match status" value="1"/>
</dbReference>
<dbReference type="InterPro" id="IPR012337">
    <property type="entry name" value="RNaseH-like_sf"/>
</dbReference>
<evidence type="ECO:0000313" key="9">
    <source>
        <dbReference type="Proteomes" id="UP001465976"/>
    </source>
</evidence>
<proteinExistence type="predicted"/>
<reference evidence="8 9" key="1">
    <citation type="submission" date="2024-02" db="EMBL/GenBank/DDBJ databases">
        <title>A draft genome for the cacao thread blight pathogen Marasmius crinis-equi.</title>
        <authorList>
            <person name="Cohen S.P."/>
            <person name="Baruah I.K."/>
            <person name="Amoako-Attah I."/>
            <person name="Bukari Y."/>
            <person name="Meinhardt L.W."/>
            <person name="Bailey B.A."/>
        </authorList>
    </citation>
    <scope>NUCLEOTIDE SEQUENCE [LARGE SCALE GENOMIC DNA]</scope>
    <source>
        <strain evidence="8 9">GH-76</strain>
    </source>
</reference>
<dbReference type="PANTHER" id="PTHR46481:SF10">
    <property type="entry name" value="ZINC FINGER BED DOMAIN-CONTAINING PROTEIN 39"/>
    <property type="match status" value="1"/>
</dbReference>
<dbReference type="Proteomes" id="UP001465976">
    <property type="component" value="Unassembled WGS sequence"/>
</dbReference>
<feature type="compositionally biased region" description="Polar residues" evidence="6">
    <location>
        <begin position="1"/>
        <end position="42"/>
    </location>
</feature>
<keyword evidence="2" id="KW-0479">Metal-binding</keyword>
<keyword evidence="3" id="KW-0863">Zinc-finger</keyword>
<dbReference type="InterPro" id="IPR008906">
    <property type="entry name" value="HATC_C_dom"/>
</dbReference>
<evidence type="ECO:0000256" key="6">
    <source>
        <dbReference type="SAM" id="MobiDB-lite"/>
    </source>
</evidence>
<evidence type="ECO:0000256" key="2">
    <source>
        <dbReference type="ARBA" id="ARBA00022723"/>
    </source>
</evidence>
<feature type="compositionally biased region" description="Polar residues" evidence="6">
    <location>
        <begin position="106"/>
        <end position="122"/>
    </location>
</feature>